<name>A0A8B5YEI1_BACLI</name>
<organism evidence="5 6">
    <name type="scientific">Bacillus licheniformis</name>
    <dbReference type="NCBI Taxonomy" id="1402"/>
    <lineage>
        <taxon>Bacteria</taxon>
        <taxon>Bacillati</taxon>
        <taxon>Bacillota</taxon>
        <taxon>Bacilli</taxon>
        <taxon>Bacillales</taxon>
        <taxon>Bacillaceae</taxon>
        <taxon>Bacillus</taxon>
    </lineage>
</organism>
<sequence length="364" mass="40701">MIFLVKFSEYGFQRQDGMKMATIKEIALQAKVSSTTVSRVLNHDQSLSVAPETRQRILDIAARLGYKSTRRRREVYASGSGESPRIGIVVCQSQEEELNDPYFYSIRQGIESECFERGAFITKFIQLSSIRSNQPVGDVDGLIVIGRINFAGLQQCMGALNNVVYINHTDNEKLRDSVVVDFEKATGRALNHLKSLGYTRIGYIGGREKEHFRISDQETSAIEIEDKRLTAFLEMAGSDNAKHIYIGEYSMQQGYELMKKALLEKNVPEAFFIASDSMAIGALRALRESGLKVPEDVAIVSFNGIEASEFANPPLTTIKVHTEEMGRTGVKLLLDRLKGRELPLKVTVPSELIIRESCGFSKRS</sequence>
<dbReference type="PANTHER" id="PTHR30146:SF149">
    <property type="entry name" value="HTH-TYPE TRANSCRIPTIONAL REGULATOR EBGR"/>
    <property type="match status" value="1"/>
</dbReference>
<keyword evidence="3" id="KW-0804">Transcription</keyword>
<keyword evidence="1" id="KW-0805">Transcription regulation</keyword>
<dbReference type="SUPFAM" id="SSF47413">
    <property type="entry name" value="lambda repressor-like DNA-binding domains"/>
    <property type="match status" value="1"/>
</dbReference>
<evidence type="ECO:0000256" key="2">
    <source>
        <dbReference type="ARBA" id="ARBA00023125"/>
    </source>
</evidence>
<dbReference type="CDD" id="cd01544">
    <property type="entry name" value="PBP1_GalR"/>
    <property type="match status" value="1"/>
</dbReference>
<dbReference type="PROSITE" id="PS50932">
    <property type="entry name" value="HTH_LACI_2"/>
    <property type="match status" value="1"/>
</dbReference>
<gene>
    <name evidence="5" type="ORF">CHCC16736_3336</name>
</gene>
<dbReference type="InterPro" id="IPR000843">
    <property type="entry name" value="HTH_LacI"/>
</dbReference>
<evidence type="ECO:0000256" key="3">
    <source>
        <dbReference type="ARBA" id="ARBA00023163"/>
    </source>
</evidence>
<evidence type="ECO:0000313" key="6">
    <source>
        <dbReference type="Proteomes" id="UP000435910"/>
    </source>
</evidence>
<protein>
    <submittedName>
        <fullName evidence="5">HTH-type transcriptional regulator LacR</fullName>
    </submittedName>
</protein>
<dbReference type="Pfam" id="PF13377">
    <property type="entry name" value="Peripla_BP_3"/>
    <property type="match status" value="1"/>
</dbReference>
<dbReference type="GO" id="GO:0000976">
    <property type="term" value="F:transcription cis-regulatory region binding"/>
    <property type="evidence" value="ECO:0007669"/>
    <property type="project" value="TreeGrafter"/>
</dbReference>
<proteinExistence type="predicted"/>
<keyword evidence="2" id="KW-0238">DNA-binding</keyword>
<dbReference type="GO" id="GO:0003700">
    <property type="term" value="F:DNA-binding transcription factor activity"/>
    <property type="evidence" value="ECO:0007669"/>
    <property type="project" value="TreeGrafter"/>
</dbReference>
<dbReference type="PROSITE" id="PS00356">
    <property type="entry name" value="HTH_LACI_1"/>
    <property type="match status" value="1"/>
</dbReference>
<feature type="domain" description="HTH lacI-type" evidence="4">
    <location>
        <begin position="21"/>
        <end position="77"/>
    </location>
</feature>
<evidence type="ECO:0000259" key="4">
    <source>
        <dbReference type="PROSITE" id="PS50932"/>
    </source>
</evidence>
<evidence type="ECO:0000313" key="5">
    <source>
        <dbReference type="EMBL" id="TWL28734.1"/>
    </source>
</evidence>
<dbReference type="Proteomes" id="UP000435910">
    <property type="component" value="Unassembled WGS sequence"/>
</dbReference>
<accession>A0A8B5YEI1</accession>
<dbReference type="InterPro" id="IPR046335">
    <property type="entry name" value="LacI/GalR-like_sensor"/>
</dbReference>
<dbReference type="InterPro" id="IPR028082">
    <property type="entry name" value="Peripla_BP_I"/>
</dbReference>
<dbReference type="AlphaFoldDB" id="A0A8B5YEI1"/>
<comment type="caution">
    <text evidence="5">The sequence shown here is derived from an EMBL/GenBank/DDBJ whole genome shotgun (WGS) entry which is preliminary data.</text>
</comment>
<dbReference type="Pfam" id="PF00356">
    <property type="entry name" value="LacI"/>
    <property type="match status" value="1"/>
</dbReference>
<reference evidence="5 6" key="1">
    <citation type="submission" date="2019-06" db="EMBL/GenBank/DDBJ databases">
        <title>Genome sequence analysis of &gt;100 Bacillus licheniformis strains suggests intrinsic resistance to this species.</title>
        <authorList>
            <person name="Wels M."/>
            <person name="Siezen R.J."/>
            <person name="Johansen E."/>
            <person name="Stuer-Lauridsen B."/>
            <person name="Bjerre K."/>
            <person name="Nielsen B.K.K."/>
        </authorList>
    </citation>
    <scope>NUCLEOTIDE SEQUENCE [LARGE SCALE GENOMIC DNA]</scope>
    <source>
        <strain evidence="5 6">BAC-16736</strain>
    </source>
</reference>
<dbReference type="SMART" id="SM00354">
    <property type="entry name" value="HTH_LACI"/>
    <property type="match status" value="1"/>
</dbReference>
<dbReference type="SUPFAM" id="SSF53822">
    <property type="entry name" value="Periplasmic binding protein-like I"/>
    <property type="match status" value="1"/>
</dbReference>
<dbReference type="CDD" id="cd01392">
    <property type="entry name" value="HTH_LacI"/>
    <property type="match status" value="1"/>
</dbReference>
<dbReference type="PANTHER" id="PTHR30146">
    <property type="entry name" value="LACI-RELATED TRANSCRIPTIONAL REPRESSOR"/>
    <property type="match status" value="1"/>
</dbReference>
<dbReference type="InterPro" id="IPR010982">
    <property type="entry name" value="Lambda_DNA-bd_dom_sf"/>
</dbReference>
<dbReference type="Gene3D" id="3.40.50.2300">
    <property type="match status" value="2"/>
</dbReference>
<dbReference type="EMBL" id="NILC01000021">
    <property type="protein sequence ID" value="TWL28734.1"/>
    <property type="molecule type" value="Genomic_DNA"/>
</dbReference>
<dbReference type="Gene3D" id="1.10.260.40">
    <property type="entry name" value="lambda repressor-like DNA-binding domains"/>
    <property type="match status" value="1"/>
</dbReference>
<evidence type="ECO:0000256" key="1">
    <source>
        <dbReference type="ARBA" id="ARBA00023015"/>
    </source>
</evidence>